<evidence type="ECO:0000313" key="4">
    <source>
        <dbReference type="EMBL" id="MCF7567102.1"/>
    </source>
</evidence>
<evidence type="ECO:0000313" key="5">
    <source>
        <dbReference type="Proteomes" id="UP001199795"/>
    </source>
</evidence>
<dbReference type="RefSeq" id="WP_237238466.1">
    <property type="nucleotide sequence ID" value="NZ_JAKKDU010000002.1"/>
</dbReference>
<gene>
    <name evidence="4" type="ORF">L3X37_01815</name>
</gene>
<feature type="domain" description="Sulfatase N-terminal" evidence="3">
    <location>
        <begin position="27"/>
        <end position="387"/>
    </location>
</feature>
<dbReference type="PANTHER" id="PTHR43751">
    <property type="entry name" value="SULFATASE"/>
    <property type="match status" value="1"/>
</dbReference>
<organism evidence="4 5">
    <name type="scientific">Wocania arenilitoris</name>
    <dbReference type="NCBI Taxonomy" id="2044858"/>
    <lineage>
        <taxon>Bacteria</taxon>
        <taxon>Pseudomonadati</taxon>
        <taxon>Bacteroidota</taxon>
        <taxon>Flavobacteriia</taxon>
        <taxon>Flavobacteriales</taxon>
        <taxon>Flavobacteriaceae</taxon>
        <taxon>Wocania</taxon>
    </lineage>
</organism>
<reference evidence="4" key="1">
    <citation type="submission" date="2022-01" db="EMBL/GenBank/DDBJ databases">
        <title>Draft genome sequence of Sabulilitoribacter arenilitoris KCTC 52401.</title>
        <authorList>
            <person name="Oh J.-S."/>
        </authorList>
    </citation>
    <scope>NUCLEOTIDE SEQUENCE</scope>
    <source>
        <strain evidence="4">HMF6543</strain>
    </source>
</reference>
<dbReference type="SUPFAM" id="SSF53649">
    <property type="entry name" value="Alkaline phosphatase-like"/>
    <property type="match status" value="1"/>
</dbReference>
<dbReference type="GO" id="GO:0016787">
    <property type="term" value="F:hydrolase activity"/>
    <property type="evidence" value="ECO:0007669"/>
    <property type="project" value="UniProtKB-KW"/>
</dbReference>
<sequence length="517" mass="59831">MRRSICLILIAISLLHCTSKKHTNKKPNIIFLLTDDQRDNTFSAMGHPFIKTPNADKLIKDGIRFSNTYIAEPVCAPSRVSLFTGMHERMHGVGFSSSYQLTEEQWSKSYPELLRQNGYFTGFIGKFGVEHYTFKGKAAEKFDYWWGHDGWTKFFPKDDTSNSTTPYHKAKNTIITPIMGEAIEDFLNKRSEEKPFCLSVSINVPHGTQTTSMYDGYENWHSMSQQANENPQLKGHPIYDQLYRDIDIQIPDETATDPYKWIPQHIMDQSKGREKTYEYNYDKERCKEQHIRYYQTITGMDKIIGDMITSLEERGLVDNTIIVFASDHGLLMGEYGMGGKGLLYDLVSKIPCFIYDPRLPKKHRGKTIDELVSSLDLTTTILDYAGVEAPANMQGASLIPLTKGQSQNWRKELFLESLFTVRDNPFCEGIREGDWKYIRMFNGVAKYKENDIDFLDKKPEFEQLFNLIDDPREKNNLIEECEGSELLNRLRTKCSTQSVELNKSREQYKREVSIQIR</sequence>
<dbReference type="EMBL" id="JAKKDU010000002">
    <property type="protein sequence ID" value="MCF7567102.1"/>
    <property type="molecule type" value="Genomic_DNA"/>
</dbReference>
<dbReference type="InterPro" id="IPR024607">
    <property type="entry name" value="Sulfatase_CS"/>
</dbReference>
<dbReference type="PROSITE" id="PS00523">
    <property type="entry name" value="SULFATASE_1"/>
    <property type="match status" value="1"/>
</dbReference>
<dbReference type="Proteomes" id="UP001199795">
    <property type="component" value="Unassembled WGS sequence"/>
</dbReference>
<dbReference type="PANTHER" id="PTHR43751:SF1">
    <property type="entry name" value="SULFATASE ATSG-RELATED"/>
    <property type="match status" value="1"/>
</dbReference>
<evidence type="ECO:0000256" key="2">
    <source>
        <dbReference type="ARBA" id="ARBA00022801"/>
    </source>
</evidence>
<protein>
    <submittedName>
        <fullName evidence="4">Sulfatase-like hydrolase/transferase</fullName>
    </submittedName>
</protein>
<proteinExistence type="inferred from homology"/>
<name>A0AAE3ELK3_9FLAO</name>
<accession>A0AAE3ELK3</accession>
<evidence type="ECO:0000259" key="3">
    <source>
        <dbReference type="Pfam" id="PF00884"/>
    </source>
</evidence>
<evidence type="ECO:0000256" key="1">
    <source>
        <dbReference type="ARBA" id="ARBA00008779"/>
    </source>
</evidence>
<dbReference type="InterPro" id="IPR000917">
    <property type="entry name" value="Sulfatase_N"/>
</dbReference>
<dbReference type="Pfam" id="PF00884">
    <property type="entry name" value="Sulfatase"/>
    <property type="match status" value="1"/>
</dbReference>
<keyword evidence="2 4" id="KW-0378">Hydrolase</keyword>
<comment type="caution">
    <text evidence="4">The sequence shown here is derived from an EMBL/GenBank/DDBJ whole genome shotgun (WGS) entry which is preliminary data.</text>
</comment>
<dbReference type="AlphaFoldDB" id="A0AAE3ELK3"/>
<dbReference type="InterPro" id="IPR017850">
    <property type="entry name" value="Alkaline_phosphatase_core_sf"/>
</dbReference>
<keyword evidence="5" id="KW-1185">Reference proteome</keyword>
<dbReference type="InterPro" id="IPR052701">
    <property type="entry name" value="GAG_Ulvan_Degrading_Sulfatases"/>
</dbReference>
<comment type="similarity">
    <text evidence="1">Belongs to the sulfatase family.</text>
</comment>
<dbReference type="Gene3D" id="3.40.720.10">
    <property type="entry name" value="Alkaline Phosphatase, subunit A"/>
    <property type="match status" value="1"/>
</dbReference>